<dbReference type="InterPro" id="IPR011109">
    <property type="entry name" value="DNA_bind_recombinase_dom"/>
</dbReference>
<dbReference type="InterPro" id="IPR025827">
    <property type="entry name" value="Zn_ribbon_recom_dom"/>
</dbReference>
<dbReference type="RefSeq" id="WP_187304430.1">
    <property type="nucleotide sequence ID" value="NZ_JACRYT010000034.1"/>
</dbReference>
<dbReference type="InterPro" id="IPR036162">
    <property type="entry name" value="Resolvase-like_N_sf"/>
</dbReference>
<dbReference type="InterPro" id="IPR050639">
    <property type="entry name" value="SSR_resolvase"/>
</dbReference>
<dbReference type="Pfam" id="PF13408">
    <property type="entry name" value="Zn_ribbon_recom"/>
    <property type="match status" value="1"/>
</dbReference>
<name>A0A923NQP6_9FIRM</name>
<proteinExistence type="predicted"/>
<reference evidence="3" key="1">
    <citation type="submission" date="2020-08" db="EMBL/GenBank/DDBJ databases">
        <title>Genome public.</title>
        <authorList>
            <person name="Liu C."/>
            <person name="Sun Q."/>
        </authorList>
    </citation>
    <scope>NUCLEOTIDE SEQUENCE</scope>
    <source>
        <strain evidence="3">BX12</strain>
    </source>
</reference>
<keyword evidence="4" id="KW-1185">Reference proteome</keyword>
<dbReference type="InterPro" id="IPR006119">
    <property type="entry name" value="Resolv_N"/>
</dbReference>
<dbReference type="PANTHER" id="PTHR30461">
    <property type="entry name" value="DNA-INVERTASE FROM LAMBDOID PROPHAGE"/>
    <property type="match status" value="1"/>
</dbReference>
<accession>A0A923NQP6</accession>
<gene>
    <name evidence="3" type="ORF">H9L42_16105</name>
</gene>
<dbReference type="Pfam" id="PF00239">
    <property type="entry name" value="Resolvase"/>
    <property type="match status" value="1"/>
</dbReference>
<dbReference type="PROSITE" id="PS51736">
    <property type="entry name" value="RECOMBINASES_3"/>
    <property type="match status" value="1"/>
</dbReference>
<dbReference type="AlphaFoldDB" id="A0A923NQP6"/>
<comment type="caution">
    <text evidence="3">The sequence shown here is derived from an EMBL/GenBank/DDBJ whole genome shotgun (WGS) entry which is preliminary data.</text>
</comment>
<organism evidence="3 4">
    <name type="scientific">Zhenpiania hominis</name>
    <dbReference type="NCBI Taxonomy" id="2763644"/>
    <lineage>
        <taxon>Bacteria</taxon>
        <taxon>Bacillati</taxon>
        <taxon>Bacillota</taxon>
        <taxon>Clostridia</taxon>
        <taxon>Peptostreptococcales</taxon>
        <taxon>Anaerovoracaceae</taxon>
        <taxon>Zhenpiania</taxon>
    </lineage>
</organism>
<dbReference type="Gene3D" id="3.90.1750.20">
    <property type="entry name" value="Putative Large Serine Recombinase, Chain B, Domain 2"/>
    <property type="match status" value="1"/>
</dbReference>
<dbReference type="EMBL" id="JACRYT010000034">
    <property type="protein sequence ID" value="MBC6681334.1"/>
    <property type="molecule type" value="Genomic_DNA"/>
</dbReference>
<evidence type="ECO:0000259" key="2">
    <source>
        <dbReference type="PROSITE" id="PS51737"/>
    </source>
</evidence>
<dbReference type="GO" id="GO:0003677">
    <property type="term" value="F:DNA binding"/>
    <property type="evidence" value="ECO:0007669"/>
    <property type="project" value="InterPro"/>
</dbReference>
<dbReference type="CDD" id="cd00338">
    <property type="entry name" value="Ser_Recombinase"/>
    <property type="match status" value="1"/>
</dbReference>
<sequence length="504" mass="58035">MKTAWAYARFSSDHQREESIDAQLRAIQDYCQRNGYVLTNIYRDEAKSATTDDRPQFQQMFKDVNSAPPDVVIVHKLDRFSRDRYDSAFYKRKLKERGVQLVSVLENIDGSPESVILESVLEGMSEYYSKNLAREVKKGKNETAHQCKHNGGNPPLGYNINENGNYVINPSEAAVVRLIFEMYAEDISYTKMAEKLNKQGHRTKWGRAFTQNSFHDILKNEKYKGLFLYGKTAVPLGTKRVQKEPHIIVEDGVPAIVEPDLWERVNQKMKENRKRNAAKGAKRIYLLSGIIFCGECGAHMTGNTRKAGRTNSIYSGYECSNRKKFKTCSMKGIKKDDIESMVIDYLENEFFNEKNVMELVQKLKAHSIQYRSDSALELQALKTELAKEQKGLDYILNLIETGEGKPWMIEKGDQHYERINYCKDKIAYIESLSETTELTEKQMYDYIMKDRDVKKKSPEAQKRIIQTYVEKVVIFNDRVDIHLIVNKSGADEGNRTPVASLGRL</sequence>
<feature type="domain" description="Recombinase" evidence="2">
    <location>
        <begin position="155"/>
        <end position="276"/>
    </location>
</feature>
<dbReference type="SMART" id="SM00857">
    <property type="entry name" value="Resolvase"/>
    <property type="match status" value="1"/>
</dbReference>
<dbReference type="InterPro" id="IPR038109">
    <property type="entry name" value="DNA_bind_recomb_sf"/>
</dbReference>
<dbReference type="PANTHER" id="PTHR30461:SF23">
    <property type="entry name" value="DNA RECOMBINASE-RELATED"/>
    <property type="match status" value="1"/>
</dbReference>
<dbReference type="Pfam" id="PF07508">
    <property type="entry name" value="Recombinase"/>
    <property type="match status" value="1"/>
</dbReference>
<dbReference type="Proteomes" id="UP000602647">
    <property type="component" value="Unassembled WGS sequence"/>
</dbReference>
<dbReference type="SUPFAM" id="SSF53041">
    <property type="entry name" value="Resolvase-like"/>
    <property type="match status" value="1"/>
</dbReference>
<dbReference type="GO" id="GO:0000150">
    <property type="term" value="F:DNA strand exchange activity"/>
    <property type="evidence" value="ECO:0007669"/>
    <property type="project" value="InterPro"/>
</dbReference>
<evidence type="ECO:0000259" key="1">
    <source>
        <dbReference type="PROSITE" id="PS51736"/>
    </source>
</evidence>
<feature type="domain" description="Resolvase/invertase-type recombinase catalytic" evidence="1">
    <location>
        <begin position="3"/>
        <end position="148"/>
    </location>
</feature>
<dbReference type="PROSITE" id="PS51737">
    <property type="entry name" value="RECOMBINASE_DNA_BIND"/>
    <property type="match status" value="1"/>
</dbReference>
<evidence type="ECO:0000313" key="3">
    <source>
        <dbReference type="EMBL" id="MBC6681334.1"/>
    </source>
</evidence>
<dbReference type="Gene3D" id="3.40.50.1390">
    <property type="entry name" value="Resolvase, N-terminal catalytic domain"/>
    <property type="match status" value="1"/>
</dbReference>
<evidence type="ECO:0000313" key="4">
    <source>
        <dbReference type="Proteomes" id="UP000602647"/>
    </source>
</evidence>
<protein>
    <submittedName>
        <fullName evidence="3">Recombinase family protein</fullName>
    </submittedName>
</protein>